<name>A0A2A9DUX7_9MICO</name>
<feature type="signal peptide" evidence="1">
    <location>
        <begin position="1"/>
        <end position="25"/>
    </location>
</feature>
<accession>A0A2A9DUX7</accession>
<evidence type="ECO:0000313" key="3">
    <source>
        <dbReference type="Proteomes" id="UP000221369"/>
    </source>
</evidence>
<evidence type="ECO:0000256" key="1">
    <source>
        <dbReference type="SAM" id="SignalP"/>
    </source>
</evidence>
<gene>
    <name evidence="2" type="ORF">ATJ78_1522</name>
</gene>
<feature type="chain" id="PRO_5012382803" evidence="1">
    <location>
        <begin position="26"/>
        <end position="274"/>
    </location>
</feature>
<proteinExistence type="predicted"/>
<dbReference type="EMBL" id="PDJE01000001">
    <property type="protein sequence ID" value="PFG30587.1"/>
    <property type="molecule type" value="Genomic_DNA"/>
</dbReference>
<comment type="caution">
    <text evidence="2">The sequence shown here is derived from an EMBL/GenBank/DDBJ whole genome shotgun (WGS) entry which is preliminary data.</text>
</comment>
<sequence length="274" mass="29013">MKTVRRVALMSCVLIAAASLVSSNASNLAMTGALLSSHSEVRCADAAEVQPASADAAATAVSVTLADATPECAGADVSIALIGMDGTLLSSVQTTLPESIAASMSLRVPEFKPFAVRTAAMTIASWALPTTWTFDGTGASCEVFDVRTEQPMPGASCSLGEPLIEWASADWKNLRVSFIPVTKSLPTIDGVYPASYYAYYAFSFTVKPDSPEWWSWGASGFRDSRNNWCSASLEPLSDGLWVTGRTGDNIAAENTWGILFDIGQNGITDIQLEC</sequence>
<dbReference type="AlphaFoldDB" id="A0A2A9DUX7"/>
<keyword evidence="1" id="KW-0732">Signal</keyword>
<dbReference type="Proteomes" id="UP000221369">
    <property type="component" value="Unassembled WGS sequence"/>
</dbReference>
<dbReference type="RefSeq" id="WP_098407023.1">
    <property type="nucleotide sequence ID" value="NZ_PDJE01000001.1"/>
</dbReference>
<protein>
    <submittedName>
        <fullName evidence="2">Uncharacterized protein</fullName>
    </submittedName>
</protein>
<organism evidence="2 3">
    <name type="scientific">Paramicrobacterium agarici</name>
    <dbReference type="NCBI Taxonomy" id="630514"/>
    <lineage>
        <taxon>Bacteria</taxon>
        <taxon>Bacillati</taxon>
        <taxon>Actinomycetota</taxon>
        <taxon>Actinomycetes</taxon>
        <taxon>Micrococcales</taxon>
        <taxon>Microbacteriaceae</taxon>
        <taxon>Paramicrobacterium</taxon>
    </lineage>
</organism>
<keyword evidence="3" id="KW-1185">Reference proteome</keyword>
<reference evidence="2 3" key="1">
    <citation type="submission" date="2017-10" db="EMBL/GenBank/DDBJ databases">
        <title>Sequencing the genomes of 1000 actinobacteria strains.</title>
        <authorList>
            <person name="Klenk H.-P."/>
        </authorList>
    </citation>
    <scope>NUCLEOTIDE SEQUENCE [LARGE SCALE GENOMIC DNA]</scope>
    <source>
        <strain evidence="2 3">DSM 21798</strain>
    </source>
</reference>
<evidence type="ECO:0000313" key="2">
    <source>
        <dbReference type="EMBL" id="PFG30587.1"/>
    </source>
</evidence>